<gene>
    <name evidence="1" type="ORF">Naga_101313g2</name>
</gene>
<accession>W7U0B4</accession>
<dbReference type="EMBL" id="AZIL01000752">
    <property type="protein sequence ID" value="EWM26049.1"/>
    <property type="molecule type" value="Genomic_DNA"/>
</dbReference>
<organism evidence="1 2">
    <name type="scientific">Nannochloropsis gaditana</name>
    <dbReference type="NCBI Taxonomy" id="72520"/>
    <lineage>
        <taxon>Eukaryota</taxon>
        <taxon>Sar</taxon>
        <taxon>Stramenopiles</taxon>
        <taxon>Ochrophyta</taxon>
        <taxon>Eustigmatophyceae</taxon>
        <taxon>Eustigmatales</taxon>
        <taxon>Monodopsidaceae</taxon>
        <taxon>Nannochloropsis</taxon>
    </lineage>
</organism>
<sequence length="169" mass="18761">MPLAPGIDRLKVLLCLSLPTTPYRHGLACSFATRFVTSFSSHSSFDVDVLVCGAEVVGLSIARALARFIKPFPLNISHDPSCLGRDGRSWWWRQRKALGAQPSMRYSEHISFVPSIRVSVMAFFWTCLGMYDPPRLPESRPSVYEVDAPCLPVVMNMEGPTTGRTEGGR</sequence>
<dbReference type="AlphaFoldDB" id="W7U0B4"/>
<evidence type="ECO:0000313" key="2">
    <source>
        <dbReference type="Proteomes" id="UP000019335"/>
    </source>
</evidence>
<proteinExistence type="predicted"/>
<protein>
    <submittedName>
        <fullName evidence="1">Uncharacterized protein</fullName>
    </submittedName>
</protein>
<name>W7U0B4_9STRA</name>
<evidence type="ECO:0000313" key="1">
    <source>
        <dbReference type="EMBL" id="EWM26049.1"/>
    </source>
</evidence>
<dbReference type="Proteomes" id="UP000019335">
    <property type="component" value="Chromosome 9"/>
</dbReference>
<reference evidence="1 2" key="1">
    <citation type="journal article" date="2014" name="Mol. Plant">
        <title>Chromosome Scale Genome Assembly and Transcriptome Profiling of Nannochloropsis gaditana in Nitrogen Depletion.</title>
        <authorList>
            <person name="Corteggiani Carpinelli E."/>
            <person name="Telatin A."/>
            <person name="Vitulo N."/>
            <person name="Forcato C."/>
            <person name="D'Angelo M."/>
            <person name="Schiavon R."/>
            <person name="Vezzi A."/>
            <person name="Giacometti G.M."/>
            <person name="Morosinotto T."/>
            <person name="Valle G."/>
        </authorList>
    </citation>
    <scope>NUCLEOTIDE SEQUENCE [LARGE SCALE GENOMIC DNA]</scope>
    <source>
        <strain evidence="1 2">B-31</strain>
    </source>
</reference>
<comment type="caution">
    <text evidence="1">The sequence shown here is derived from an EMBL/GenBank/DDBJ whole genome shotgun (WGS) entry which is preliminary data.</text>
</comment>
<keyword evidence="2" id="KW-1185">Reference proteome</keyword>